<evidence type="ECO:0000256" key="3">
    <source>
        <dbReference type="ARBA" id="ARBA00022833"/>
    </source>
</evidence>
<sequence>MTTTSRVAVLHGEGRLTIEELPLPRIGANDGLLKIEATGVCGTDIAAYHGVNPYYELPCALGHEFVGRITELGAEAAARWGVSVGDRIVVEEYLPCGTCRSCLAGSYQMCEVPRYGGKSIHSGPGLYGGYADYLYLHPQAIVHKVSEDVPAELVQLYIPIANGLDWVTRIGGMHMGGTVVIVGPGPHGLACLVGAREAGAGTVIMVGTSADETRLAVAKQLGADHTFTDNAVAQIEELTGGLFADVVVNTASSAAGLDTALAVAGDRATVVQAGVAKGAGGGVESIVDAMNRRVLTLRGVRGRPSYLVPPALRLIESGRYPLELLCSGRFPIEDTEKALTAAAGDPTSIRAIVVPELSPNPGA</sequence>
<feature type="domain" description="Alcohol dehydrogenase-like N-terminal" evidence="7">
    <location>
        <begin position="28"/>
        <end position="145"/>
    </location>
</feature>
<keyword evidence="2 5" id="KW-0479">Metal-binding</keyword>
<evidence type="ECO:0000256" key="2">
    <source>
        <dbReference type="ARBA" id="ARBA00022723"/>
    </source>
</evidence>
<dbReference type="PANTHER" id="PTHR43401:SF2">
    <property type="entry name" value="L-THREONINE 3-DEHYDROGENASE"/>
    <property type="match status" value="1"/>
</dbReference>
<dbReference type="PANTHER" id="PTHR43401">
    <property type="entry name" value="L-THREONINE 3-DEHYDROGENASE"/>
    <property type="match status" value="1"/>
</dbReference>
<dbReference type="InterPro" id="IPR011032">
    <property type="entry name" value="GroES-like_sf"/>
</dbReference>
<dbReference type="PROSITE" id="PS00059">
    <property type="entry name" value="ADH_ZINC"/>
    <property type="match status" value="1"/>
</dbReference>
<dbReference type="InterPro" id="IPR050129">
    <property type="entry name" value="Zn_alcohol_dh"/>
</dbReference>
<comment type="similarity">
    <text evidence="5">Belongs to the zinc-containing alcohol dehydrogenase family.</text>
</comment>
<keyword evidence="9" id="KW-1185">Reference proteome</keyword>
<feature type="domain" description="Alcohol dehydrogenase-like C-terminal" evidence="6">
    <location>
        <begin position="188"/>
        <end position="316"/>
    </location>
</feature>
<reference evidence="8 9" key="1">
    <citation type="journal article" date="2015" name="Int. J. Syst. Evol. Microbiol.">
        <title>Amycolatopsis rhabdoformis sp. nov., an actinomycete isolated from a tropical forest soil.</title>
        <authorList>
            <person name="Souza W.R."/>
            <person name="Silva R.E."/>
            <person name="Goodfellow M."/>
            <person name="Busarakam K."/>
            <person name="Figueiro F.S."/>
            <person name="Ferreira D."/>
            <person name="Rodrigues-Filho E."/>
            <person name="Moraes L.A.B."/>
            <person name="Zucchi T.D."/>
        </authorList>
    </citation>
    <scope>NUCLEOTIDE SEQUENCE [LARGE SCALE GENOMIC DNA]</scope>
    <source>
        <strain evidence="8 9">NCIMB 14900</strain>
    </source>
</reference>
<organism evidence="8 9">
    <name type="scientific">Amycolatopsis rhabdoformis</name>
    <dbReference type="NCBI Taxonomy" id="1448059"/>
    <lineage>
        <taxon>Bacteria</taxon>
        <taxon>Bacillati</taxon>
        <taxon>Actinomycetota</taxon>
        <taxon>Actinomycetes</taxon>
        <taxon>Pseudonocardiales</taxon>
        <taxon>Pseudonocardiaceae</taxon>
        <taxon>Amycolatopsis</taxon>
    </lineage>
</organism>
<evidence type="ECO:0000256" key="1">
    <source>
        <dbReference type="ARBA" id="ARBA00001947"/>
    </source>
</evidence>
<keyword evidence="3 5" id="KW-0862">Zinc</keyword>
<name>A0ABZ1IKB4_9PSEU</name>
<dbReference type="SUPFAM" id="SSF50129">
    <property type="entry name" value="GroES-like"/>
    <property type="match status" value="1"/>
</dbReference>
<comment type="cofactor">
    <cofactor evidence="1 5">
        <name>Zn(2+)</name>
        <dbReference type="ChEBI" id="CHEBI:29105"/>
    </cofactor>
</comment>
<gene>
    <name evidence="8" type="ORF">VSH64_21835</name>
</gene>
<dbReference type="EMBL" id="CP142149">
    <property type="protein sequence ID" value="WSE34687.1"/>
    <property type="molecule type" value="Genomic_DNA"/>
</dbReference>
<evidence type="ECO:0000259" key="6">
    <source>
        <dbReference type="Pfam" id="PF00107"/>
    </source>
</evidence>
<dbReference type="SUPFAM" id="SSF51735">
    <property type="entry name" value="NAD(P)-binding Rossmann-fold domains"/>
    <property type="match status" value="1"/>
</dbReference>
<protein>
    <submittedName>
        <fullName evidence="8">Zinc-binding dehydrogenase</fullName>
    </submittedName>
</protein>
<evidence type="ECO:0000313" key="8">
    <source>
        <dbReference type="EMBL" id="WSE34687.1"/>
    </source>
</evidence>
<dbReference type="InterPro" id="IPR013154">
    <property type="entry name" value="ADH-like_N"/>
</dbReference>
<proteinExistence type="inferred from homology"/>
<evidence type="ECO:0000256" key="5">
    <source>
        <dbReference type="RuleBase" id="RU361277"/>
    </source>
</evidence>
<dbReference type="Pfam" id="PF00107">
    <property type="entry name" value="ADH_zinc_N"/>
    <property type="match status" value="1"/>
</dbReference>
<keyword evidence="4" id="KW-0560">Oxidoreductase</keyword>
<dbReference type="RefSeq" id="WP_326837495.1">
    <property type="nucleotide sequence ID" value="NZ_CP142149.1"/>
</dbReference>
<evidence type="ECO:0000259" key="7">
    <source>
        <dbReference type="Pfam" id="PF08240"/>
    </source>
</evidence>
<dbReference type="InterPro" id="IPR036291">
    <property type="entry name" value="NAD(P)-bd_dom_sf"/>
</dbReference>
<accession>A0ABZ1IKB4</accession>
<dbReference type="InterPro" id="IPR013149">
    <property type="entry name" value="ADH-like_C"/>
</dbReference>
<dbReference type="InterPro" id="IPR002328">
    <property type="entry name" value="ADH_Zn_CS"/>
</dbReference>
<evidence type="ECO:0000313" key="9">
    <source>
        <dbReference type="Proteomes" id="UP001330812"/>
    </source>
</evidence>
<dbReference type="Proteomes" id="UP001330812">
    <property type="component" value="Chromosome"/>
</dbReference>
<dbReference type="Pfam" id="PF08240">
    <property type="entry name" value="ADH_N"/>
    <property type="match status" value="1"/>
</dbReference>
<dbReference type="Gene3D" id="3.90.180.10">
    <property type="entry name" value="Medium-chain alcohol dehydrogenases, catalytic domain"/>
    <property type="match status" value="1"/>
</dbReference>
<evidence type="ECO:0000256" key="4">
    <source>
        <dbReference type="ARBA" id="ARBA00023002"/>
    </source>
</evidence>
<dbReference type="Gene3D" id="3.40.50.720">
    <property type="entry name" value="NAD(P)-binding Rossmann-like Domain"/>
    <property type="match status" value="1"/>
</dbReference>